<keyword evidence="1 3" id="KW-0689">Ribosomal protein</keyword>
<comment type="caution">
    <text evidence="3">The sequence shown here is derived from an EMBL/GenBank/DDBJ whole genome shotgun (WGS) entry which is preliminary data.</text>
</comment>
<dbReference type="RefSeq" id="WP_226385706.1">
    <property type="nucleotide sequence ID" value="NZ_JADCKA010000014.1"/>
</dbReference>
<dbReference type="InterPro" id="IPR000702">
    <property type="entry name" value="Ribosomal_uL6-like"/>
</dbReference>
<dbReference type="InterPro" id="IPR019906">
    <property type="entry name" value="Ribosomal_uL6_bac-type"/>
</dbReference>
<accession>A0ABR9QYW7</accession>
<dbReference type="InterPro" id="IPR020040">
    <property type="entry name" value="Ribosomal_uL6_a/b-dom"/>
</dbReference>
<protein>
    <recommendedName>
        <fullName evidence="1">Large ribosomal subunit protein uL6</fullName>
    </recommendedName>
</protein>
<evidence type="ECO:0000313" key="3">
    <source>
        <dbReference type="EMBL" id="MBE5036060.1"/>
    </source>
</evidence>
<keyword evidence="1" id="KW-0699">rRNA-binding</keyword>
<evidence type="ECO:0000256" key="1">
    <source>
        <dbReference type="HAMAP-Rule" id="MF_01365"/>
    </source>
</evidence>
<dbReference type="EMBL" id="JADCKA010000014">
    <property type="protein sequence ID" value="MBE5036060.1"/>
    <property type="molecule type" value="Genomic_DNA"/>
</dbReference>
<dbReference type="Proteomes" id="UP001516588">
    <property type="component" value="Unassembled WGS sequence"/>
</dbReference>
<gene>
    <name evidence="1 3" type="primary">rplF</name>
    <name evidence="3" type="ORF">INF20_07225</name>
</gene>
<proteinExistence type="inferred from homology"/>
<name>A0ABR9QYW7_9FIRM</name>
<reference evidence="3 4" key="1">
    <citation type="submission" date="2020-10" db="EMBL/GenBank/DDBJ databases">
        <title>ChiBAC.</title>
        <authorList>
            <person name="Zenner C."/>
            <person name="Hitch T.C.A."/>
            <person name="Clavel T."/>
        </authorList>
    </citation>
    <scope>NUCLEOTIDE SEQUENCE [LARGE SCALE GENOMIC DNA]</scope>
    <source>
        <strain evidence="3 4">DSM 108706</strain>
    </source>
</reference>
<dbReference type="Pfam" id="PF00347">
    <property type="entry name" value="Ribosomal_L6"/>
    <property type="match status" value="2"/>
</dbReference>
<dbReference type="NCBIfam" id="TIGR03654">
    <property type="entry name" value="L6_bact"/>
    <property type="match status" value="1"/>
</dbReference>
<keyword evidence="1" id="KW-0687">Ribonucleoprotein</keyword>
<dbReference type="PIRSF" id="PIRSF002162">
    <property type="entry name" value="Ribosomal_L6"/>
    <property type="match status" value="1"/>
</dbReference>
<dbReference type="GO" id="GO:0005840">
    <property type="term" value="C:ribosome"/>
    <property type="evidence" value="ECO:0007669"/>
    <property type="project" value="UniProtKB-KW"/>
</dbReference>
<dbReference type="PANTHER" id="PTHR11655">
    <property type="entry name" value="60S/50S RIBOSOMAL PROTEIN L6/L9"/>
    <property type="match status" value="1"/>
</dbReference>
<feature type="domain" description="Large ribosomal subunit protein uL6 alpha-beta" evidence="2">
    <location>
        <begin position="12"/>
        <end position="82"/>
    </location>
</feature>
<dbReference type="HAMAP" id="MF_01365_B">
    <property type="entry name" value="Ribosomal_uL6_B"/>
    <property type="match status" value="1"/>
</dbReference>
<dbReference type="PANTHER" id="PTHR11655:SF14">
    <property type="entry name" value="LARGE RIBOSOMAL SUBUNIT PROTEIN UL6M"/>
    <property type="match status" value="1"/>
</dbReference>
<feature type="domain" description="Large ribosomal subunit protein uL6 alpha-beta" evidence="2">
    <location>
        <begin position="90"/>
        <end position="164"/>
    </location>
</feature>
<sequence>MSRIGIKPVDLPAGVEVKVDGNVVTVKGPKGELQEQISSRLTVEIKDGVLTVSRPTDSKADKAQHGLARTLIANMVTGVTEGYEKKLELIGVGYRAEKKGDTLVMNLGFSHPVEMKDPEGITTEAPSATEVTVKGIDKALVGQYAANIRAWRKPEPYKGKGIRYVGEYVRRKEGKAGVKGD</sequence>
<dbReference type="PROSITE" id="PS00525">
    <property type="entry name" value="RIBOSOMAL_L6_1"/>
    <property type="match status" value="1"/>
</dbReference>
<keyword evidence="4" id="KW-1185">Reference proteome</keyword>
<organism evidence="3 4">
    <name type="scientific">Gallibacter intestinalis</name>
    <dbReference type="NCBI Taxonomy" id="2779356"/>
    <lineage>
        <taxon>Bacteria</taxon>
        <taxon>Bacillati</taxon>
        <taxon>Bacillota</taxon>
        <taxon>Clostridia</taxon>
        <taxon>Eubacteriales</taxon>
        <taxon>Eubacteriaceae</taxon>
        <taxon>Gallibacter</taxon>
    </lineage>
</organism>
<keyword evidence="1" id="KW-0694">RNA-binding</keyword>
<evidence type="ECO:0000313" key="4">
    <source>
        <dbReference type="Proteomes" id="UP001516588"/>
    </source>
</evidence>
<dbReference type="InterPro" id="IPR002358">
    <property type="entry name" value="Ribosomal_uL6_CS"/>
</dbReference>
<comment type="function">
    <text evidence="1">This protein binds to the 23S rRNA, and is important in its secondary structure. It is located near the subunit interface in the base of the L7/L12 stalk, and near the tRNA binding site of the peptidyltransferase center.</text>
</comment>
<comment type="subunit">
    <text evidence="1">Part of the 50S ribosomal subunit.</text>
</comment>
<comment type="similarity">
    <text evidence="1">Belongs to the universal ribosomal protein uL6 family.</text>
</comment>
<evidence type="ECO:0000259" key="2">
    <source>
        <dbReference type="Pfam" id="PF00347"/>
    </source>
</evidence>